<comment type="function">
    <text evidence="5">Modulates RecA activity.</text>
</comment>
<dbReference type="InterPro" id="IPR053926">
    <property type="entry name" value="RecX_HTH_1st"/>
</dbReference>
<evidence type="ECO:0000256" key="5">
    <source>
        <dbReference type="HAMAP-Rule" id="MF_01114"/>
    </source>
</evidence>
<dbReference type="Pfam" id="PF02631">
    <property type="entry name" value="RecX_HTH2"/>
    <property type="match status" value="1"/>
</dbReference>
<keyword evidence="11" id="KW-1185">Reference proteome</keyword>
<evidence type="ECO:0000256" key="1">
    <source>
        <dbReference type="ARBA" id="ARBA00004496"/>
    </source>
</evidence>
<evidence type="ECO:0000256" key="3">
    <source>
        <dbReference type="ARBA" id="ARBA00018111"/>
    </source>
</evidence>
<organism evidence="10 11">
    <name type="scientific">Candidimonas humi</name>
    <dbReference type="NCBI Taxonomy" id="683355"/>
    <lineage>
        <taxon>Bacteria</taxon>
        <taxon>Pseudomonadati</taxon>
        <taxon>Pseudomonadota</taxon>
        <taxon>Betaproteobacteria</taxon>
        <taxon>Burkholderiales</taxon>
        <taxon>Alcaligenaceae</taxon>
        <taxon>Candidimonas</taxon>
    </lineage>
</organism>
<proteinExistence type="inferred from homology"/>
<dbReference type="InterPro" id="IPR053924">
    <property type="entry name" value="RecX_HTH_2nd"/>
</dbReference>
<comment type="similarity">
    <text evidence="2 5">Belongs to the RecX family.</text>
</comment>
<dbReference type="EMBL" id="JBHSBV010000001">
    <property type="protein sequence ID" value="MFC4199930.1"/>
    <property type="molecule type" value="Genomic_DNA"/>
</dbReference>
<dbReference type="RefSeq" id="WP_217966398.1">
    <property type="nucleotide sequence ID" value="NZ_JAHTBN010000013.1"/>
</dbReference>
<evidence type="ECO:0000259" key="9">
    <source>
        <dbReference type="Pfam" id="PF21982"/>
    </source>
</evidence>
<evidence type="ECO:0000256" key="6">
    <source>
        <dbReference type="SAM" id="MobiDB-lite"/>
    </source>
</evidence>
<dbReference type="Pfam" id="PF21982">
    <property type="entry name" value="RecX_HTH1"/>
    <property type="match status" value="1"/>
</dbReference>
<comment type="caution">
    <text evidence="10">The sequence shown here is derived from an EMBL/GenBank/DDBJ whole genome shotgun (WGS) entry which is preliminary data.</text>
</comment>
<feature type="domain" description="RecX first three-helical" evidence="9">
    <location>
        <begin position="63"/>
        <end position="101"/>
    </location>
</feature>
<evidence type="ECO:0000313" key="10">
    <source>
        <dbReference type="EMBL" id="MFC4199930.1"/>
    </source>
</evidence>
<evidence type="ECO:0000259" key="8">
    <source>
        <dbReference type="Pfam" id="PF21981"/>
    </source>
</evidence>
<feature type="domain" description="RecX second three-helical" evidence="7">
    <location>
        <begin position="108"/>
        <end position="140"/>
    </location>
</feature>
<accession>A0ABV8NVQ9</accession>
<evidence type="ECO:0000313" key="11">
    <source>
        <dbReference type="Proteomes" id="UP001595848"/>
    </source>
</evidence>
<dbReference type="NCBIfam" id="NF001055">
    <property type="entry name" value="PRK00117.2-5"/>
    <property type="match status" value="1"/>
</dbReference>
<reference evidence="11" key="1">
    <citation type="journal article" date="2019" name="Int. J. Syst. Evol. Microbiol.">
        <title>The Global Catalogue of Microorganisms (GCM) 10K type strain sequencing project: providing services to taxonomists for standard genome sequencing and annotation.</title>
        <authorList>
            <consortium name="The Broad Institute Genomics Platform"/>
            <consortium name="The Broad Institute Genome Sequencing Center for Infectious Disease"/>
            <person name="Wu L."/>
            <person name="Ma J."/>
        </authorList>
    </citation>
    <scope>NUCLEOTIDE SEQUENCE [LARGE SCALE GENOMIC DNA]</scope>
    <source>
        <strain evidence="11">LMG 24813</strain>
    </source>
</reference>
<comment type="subcellular location">
    <subcellularLocation>
        <location evidence="1 5">Cytoplasm</location>
    </subcellularLocation>
</comment>
<protein>
    <recommendedName>
        <fullName evidence="3 5">Regulatory protein RecX</fullName>
    </recommendedName>
</protein>
<dbReference type="InterPro" id="IPR053925">
    <property type="entry name" value="RecX_HTH_3rd"/>
</dbReference>
<gene>
    <name evidence="5 10" type="primary">recX</name>
    <name evidence="10" type="ORF">ACFOY1_03090</name>
</gene>
<dbReference type="InterPro" id="IPR003783">
    <property type="entry name" value="Regulatory_RecX"/>
</dbReference>
<feature type="domain" description="RecX third three-helical" evidence="8">
    <location>
        <begin position="152"/>
        <end position="197"/>
    </location>
</feature>
<dbReference type="PANTHER" id="PTHR33602">
    <property type="entry name" value="REGULATORY PROTEIN RECX FAMILY PROTEIN"/>
    <property type="match status" value="1"/>
</dbReference>
<name>A0ABV8NVQ9_9BURK</name>
<dbReference type="HAMAP" id="MF_01114">
    <property type="entry name" value="RecX"/>
    <property type="match status" value="1"/>
</dbReference>
<feature type="region of interest" description="Disordered" evidence="6">
    <location>
        <begin position="1"/>
        <end position="58"/>
    </location>
</feature>
<evidence type="ECO:0000256" key="4">
    <source>
        <dbReference type="ARBA" id="ARBA00022490"/>
    </source>
</evidence>
<evidence type="ECO:0000256" key="2">
    <source>
        <dbReference type="ARBA" id="ARBA00009695"/>
    </source>
</evidence>
<sequence>MPRAPDDDPFEAPGPFAPQGAGQVPGSSGLRQARRSAGASEPFGQLADDAADAPPALSGRSLKARAVAYLSRREYSRAELRRKLLPKVADAAELDLVLDELERERWLSDERYAQALVHRKAPRQGTARIVQELRRQGVSGASLDAMRTQLQDTELERARQVWRKKFDSPPQDAREYARQFRFLASRGFSAECLRRILGEQHDADDSSD</sequence>
<dbReference type="Proteomes" id="UP001595848">
    <property type="component" value="Unassembled WGS sequence"/>
</dbReference>
<dbReference type="Pfam" id="PF21981">
    <property type="entry name" value="RecX_HTH3"/>
    <property type="match status" value="1"/>
</dbReference>
<keyword evidence="4 5" id="KW-0963">Cytoplasm</keyword>
<evidence type="ECO:0000259" key="7">
    <source>
        <dbReference type="Pfam" id="PF02631"/>
    </source>
</evidence>
<dbReference type="PANTHER" id="PTHR33602:SF1">
    <property type="entry name" value="REGULATORY PROTEIN RECX FAMILY PROTEIN"/>
    <property type="match status" value="1"/>
</dbReference>